<dbReference type="RefSeq" id="WP_130153742.1">
    <property type="nucleotide sequence ID" value="NZ_SCFB01000004.1"/>
</dbReference>
<organism evidence="2 3">
    <name type="scientific">Candidatus Finniella inopinata</name>
    <dbReference type="NCBI Taxonomy" id="1696036"/>
    <lineage>
        <taxon>Bacteria</taxon>
        <taxon>Pseudomonadati</taxon>
        <taxon>Pseudomonadota</taxon>
        <taxon>Alphaproteobacteria</taxon>
        <taxon>Holosporales</taxon>
        <taxon>Candidatus Paracaedibacteraceae</taxon>
        <taxon>Candidatus Finniella</taxon>
    </lineage>
</organism>
<accession>A0A4Q7DNX9</accession>
<dbReference type="Proteomes" id="UP000293550">
    <property type="component" value="Unassembled WGS sequence"/>
</dbReference>
<dbReference type="EMBL" id="SCFB01000004">
    <property type="protein sequence ID" value="RZI46646.1"/>
    <property type="molecule type" value="Genomic_DNA"/>
</dbReference>
<comment type="caution">
    <text evidence="2">The sequence shown here is derived from an EMBL/GenBank/DDBJ whole genome shotgun (WGS) entry which is preliminary data.</text>
</comment>
<dbReference type="OrthoDB" id="1632915at2"/>
<dbReference type="AlphaFoldDB" id="A0A4Q7DNX9"/>
<dbReference type="InterPro" id="IPR032427">
    <property type="entry name" value="P22_portal"/>
</dbReference>
<name>A0A4Q7DNX9_9PROT</name>
<protein>
    <recommendedName>
        <fullName evidence="4">Phage portal protein</fullName>
    </recommendedName>
</protein>
<sequence>MAYPLSSSRQKALTTAQEFFRMANLHPSSAEFRLKCLNDYGFYDGTGQWEAHDLRILQERGQLPITVNICKGFIDNLSGVEIQSRYRIACRNDSQNPEDDALADALTHLLFHIQENQEIPYKGSLKFRDSLICGLGWSYLYQEDGVVSYDYVHPFNMLPDPDDLTPQYTAMKYVCRKRWMRPDRVKARWPHTAKDIDFSGDFGYYQGMESPELMDREALYTDPNLGNGTNRSRVLVVEVQYKVPAKIYRGLDTQGRSFETFQLEKAESLAGSEKNLEEVQGERLMRTLFLDNTLLEHAPLDATFPDQKDFSYIPIVFQRRFKTGVPYGLLESMKDIQRDCNVRVTKSVYAINSARVVFEGNPMPGRDIETIRKELKIADSVILLPKDSKFQVSSNSQLGEEQLKIVELYLNLIQRVTGIYDEMLGIPTNATSGIAQNIRQVNSVRNNVFAFDNFSQMKKREARFLLTLLQAGGEENLAVEILNPEERKRIILNLTRIIDGKPVVFNDIRTLPLSLYVEEVPDYQSSFAEQKATFESLLSNAHAQWLMSSPELLRRLGVRDPETVAKEMQAAMQQKTMMEQGVAGRGQPMQFPGQSSHPQQPSIPQTPGVP</sequence>
<evidence type="ECO:0000313" key="2">
    <source>
        <dbReference type="EMBL" id="RZI46646.1"/>
    </source>
</evidence>
<reference evidence="2 3" key="1">
    <citation type="submission" date="2018-10" db="EMBL/GenBank/DDBJ databases">
        <title>An updated phylogeny of the Alphaproteobacteria reveals that the parasitic Rickettsiales and Holosporales have independent origins.</title>
        <authorList>
            <person name="Munoz-Gomez S.A."/>
            <person name="Hess S."/>
            <person name="Burger G."/>
            <person name="Lang B.F."/>
            <person name="Susko E."/>
            <person name="Slamovits C.H."/>
            <person name="Roger A.J."/>
        </authorList>
    </citation>
    <scope>NUCLEOTIDE SEQUENCE [LARGE SCALE GENOMIC DNA]</scope>
    <source>
        <strain evidence="2">HOLO01</strain>
    </source>
</reference>
<evidence type="ECO:0000313" key="3">
    <source>
        <dbReference type="Proteomes" id="UP000293550"/>
    </source>
</evidence>
<feature type="region of interest" description="Disordered" evidence="1">
    <location>
        <begin position="574"/>
        <end position="610"/>
    </location>
</feature>
<evidence type="ECO:0000256" key="1">
    <source>
        <dbReference type="SAM" id="MobiDB-lite"/>
    </source>
</evidence>
<keyword evidence="3" id="KW-1185">Reference proteome</keyword>
<evidence type="ECO:0008006" key="4">
    <source>
        <dbReference type="Google" id="ProtNLM"/>
    </source>
</evidence>
<gene>
    <name evidence="2" type="ORF">EQU50_03410</name>
</gene>
<feature type="compositionally biased region" description="Low complexity" evidence="1">
    <location>
        <begin position="590"/>
        <end position="610"/>
    </location>
</feature>
<proteinExistence type="predicted"/>
<dbReference type="Pfam" id="PF16510">
    <property type="entry name" value="P22_portal"/>
    <property type="match status" value="1"/>
</dbReference>